<protein>
    <recommendedName>
        <fullName evidence="5">Putative metal-dependent hydrolase DFP97_103410</fullName>
        <ecNumber evidence="5">3.-.-.-</ecNumber>
    </recommendedName>
</protein>
<feature type="binding site" evidence="5">
    <location>
        <position position="157"/>
    </location>
    <ligand>
        <name>Zn(2+)</name>
        <dbReference type="ChEBI" id="CHEBI:29105"/>
    </ligand>
</feature>
<evidence type="ECO:0000256" key="3">
    <source>
        <dbReference type="ARBA" id="ARBA00022801"/>
    </source>
</evidence>
<keyword evidence="4 5" id="KW-0862">Zinc</keyword>
<dbReference type="InterPro" id="IPR024775">
    <property type="entry name" value="DinB-like"/>
</dbReference>
<comment type="subunit">
    <text evidence="5">Homodimer.</text>
</comment>
<dbReference type="OrthoDB" id="9796039at2"/>
<dbReference type="GO" id="GO:0008270">
    <property type="term" value="F:zinc ion binding"/>
    <property type="evidence" value="ECO:0007669"/>
    <property type="project" value="UniProtKB-UniRule"/>
</dbReference>
<dbReference type="EMBL" id="QPJD01000003">
    <property type="protein sequence ID" value="RCW50389.1"/>
    <property type="molecule type" value="Genomic_DNA"/>
</dbReference>
<comment type="caution">
    <text evidence="7">The sequence shown here is derived from an EMBL/GenBank/DDBJ whole genome shotgun (WGS) entry which is preliminary data.</text>
</comment>
<feature type="binding site" evidence="5">
    <location>
        <position position="64"/>
    </location>
    <ligand>
        <name>Zn(2+)</name>
        <dbReference type="ChEBI" id="CHEBI:29105"/>
    </ligand>
</feature>
<sequence length="177" mass="20738">MDVRFPIGRFSYEGEITQLQREAWINEIEQLPRKLRESIEGLEDTELNTPYRDGGWTIRQVVHHIADSHMNSFIRFKLALTKETPSIKPYFEDRWANLQDSAAAEVDLSLSLIDTLHKRWVILLKSLTNSDFKKQFYHPESKETVSLDYNLGIYAWHGNHHVAHITAFRSKIKSWNG</sequence>
<comment type="subcellular location">
    <subcellularLocation>
        <location evidence="5">Cytoplasm</location>
    </subcellularLocation>
</comment>
<evidence type="ECO:0000259" key="6">
    <source>
        <dbReference type="Pfam" id="PF12867"/>
    </source>
</evidence>
<reference evidence="7 8" key="1">
    <citation type="submission" date="2018-07" db="EMBL/GenBank/DDBJ databases">
        <title>Genomic Encyclopedia of Type Strains, Phase III (KMG-III): the genomes of soil and plant-associated and newly described type strains.</title>
        <authorList>
            <person name="Whitman W."/>
        </authorList>
    </citation>
    <scope>NUCLEOTIDE SEQUENCE [LARGE SCALE GENOMIC DNA]</scope>
    <source>
        <strain evidence="7 8">CECT 7506</strain>
    </source>
</reference>
<keyword evidence="3 5" id="KW-0378">Hydrolase</keyword>
<dbReference type="Proteomes" id="UP000252415">
    <property type="component" value="Unassembled WGS sequence"/>
</dbReference>
<comment type="cofactor">
    <cofactor evidence="5">
        <name>Zn(2+)</name>
        <dbReference type="ChEBI" id="CHEBI:29105"/>
    </cofactor>
    <text evidence="5">Binds 1 zinc ion per subunit.</text>
</comment>
<name>A0A368W4L6_9BACL</name>
<evidence type="ECO:0000313" key="7">
    <source>
        <dbReference type="EMBL" id="RCW50389.1"/>
    </source>
</evidence>
<dbReference type="RefSeq" id="WP_114379212.1">
    <property type="nucleotide sequence ID" value="NZ_QPJD01000003.1"/>
</dbReference>
<dbReference type="InterPro" id="IPR034660">
    <property type="entry name" value="DinB/YfiT-like"/>
</dbReference>
<evidence type="ECO:0000256" key="2">
    <source>
        <dbReference type="ARBA" id="ARBA00022723"/>
    </source>
</evidence>
<keyword evidence="1 5" id="KW-0963">Cytoplasm</keyword>
<dbReference type="NCBIfam" id="NF009807">
    <property type="entry name" value="PRK13291.1"/>
    <property type="match status" value="1"/>
</dbReference>
<dbReference type="Pfam" id="PF12867">
    <property type="entry name" value="DinB_2"/>
    <property type="match status" value="1"/>
</dbReference>
<evidence type="ECO:0000313" key="8">
    <source>
        <dbReference type="Proteomes" id="UP000252415"/>
    </source>
</evidence>
<keyword evidence="2 5" id="KW-0479">Metal-binding</keyword>
<dbReference type="HAMAP" id="MF_01256">
    <property type="entry name" value="YfiT_hydrol"/>
    <property type="match status" value="1"/>
</dbReference>
<organism evidence="7 8">
    <name type="scientific">Paenibacillus prosopidis</name>
    <dbReference type="NCBI Taxonomy" id="630520"/>
    <lineage>
        <taxon>Bacteria</taxon>
        <taxon>Bacillati</taxon>
        <taxon>Bacillota</taxon>
        <taxon>Bacilli</taxon>
        <taxon>Bacillales</taxon>
        <taxon>Paenibacillaceae</taxon>
        <taxon>Paenibacillus</taxon>
    </lineage>
</organism>
<feature type="domain" description="DinB-like" evidence="6">
    <location>
        <begin position="28"/>
        <end position="165"/>
    </location>
</feature>
<dbReference type="GO" id="GO:0005737">
    <property type="term" value="C:cytoplasm"/>
    <property type="evidence" value="ECO:0007669"/>
    <property type="project" value="UniProtKB-SubCell"/>
</dbReference>
<proteinExistence type="inferred from homology"/>
<keyword evidence="8" id="KW-1185">Reference proteome</keyword>
<evidence type="ECO:0000256" key="1">
    <source>
        <dbReference type="ARBA" id="ARBA00022490"/>
    </source>
</evidence>
<dbReference type="AlphaFoldDB" id="A0A368W4L6"/>
<dbReference type="InterPro" id="IPR023774">
    <property type="entry name" value="Put_metal_dep_hydrolase_YfiT"/>
</dbReference>
<evidence type="ECO:0000256" key="4">
    <source>
        <dbReference type="ARBA" id="ARBA00022833"/>
    </source>
</evidence>
<dbReference type="GO" id="GO:0016787">
    <property type="term" value="F:hydrolase activity"/>
    <property type="evidence" value="ECO:0007669"/>
    <property type="project" value="UniProtKB-UniRule"/>
</dbReference>
<feature type="binding site" evidence="5">
    <location>
        <position position="161"/>
    </location>
    <ligand>
        <name>Zn(2+)</name>
        <dbReference type="ChEBI" id="CHEBI:29105"/>
    </ligand>
</feature>
<dbReference type="EC" id="3.-.-.-" evidence="5"/>
<comment type="similarity">
    <text evidence="5">Belongs to the metal hydrolase YfiT family.</text>
</comment>
<comment type="function">
    <text evidence="5">Possible metal-dependent hydrolase.</text>
</comment>
<accession>A0A368W4L6</accession>
<dbReference type="SUPFAM" id="SSF109854">
    <property type="entry name" value="DinB/YfiT-like putative metalloenzymes"/>
    <property type="match status" value="1"/>
</dbReference>
<dbReference type="Gene3D" id="1.20.120.450">
    <property type="entry name" value="dinb family like domain"/>
    <property type="match status" value="1"/>
</dbReference>
<evidence type="ECO:0000256" key="5">
    <source>
        <dbReference type="HAMAP-Rule" id="MF_01256"/>
    </source>
</evidence>
<gene>
    <name evidence="7" type="ORF">DFP97_103410</name>
</gene>